<dbReference type="SUPFAM" id="SSF53613">
    <property type="entry name" value="Ribokinase-like"/>
    <property type="match status" value="1"/>
</dbReference>
<evidence type="ECO:0000256" key="3">
    <source>
        <dbReference type="ARBA" id="ARBA00022777"/>
    </source>
</evidence>
<keyword evidence="3 5" id="KW-0418">Kinase</keyword>
<comment type="similarity">
    <text evidence="1">Belongs to the carbohydrate kinase PfkB family.</text>
</comment>
<dbReference type="InterPro" id="IPR029056">
    <property type="entry name" value="Ribokinase-like"/>
</dbReference>
<reference evidence="5" key="1">
    <citation type="submission" date="2022-05" db="EMBL/GenBank/DDBJ databases">
        <title>Complete genome sequence of toluene-degrading Gulosibacter sediminis strain ACHW.36C.</title>
        <authorList>
            <person name="Wai A.C."/>
            <person name="Lai G.K."/>
            <person name="Griffin S.D."/>
            <person name="Leung F.C."/>
        </authorList>
    </citation>
    <scope>NUCLEOTIDE SEQUENCE [LARGE SCALE GENOMIC DNA]</scope>
    <source>
        <strain evidence="5">ACHW.36C</strain>
    </source>
</reference>
<feature type="domain" description="Carbohydrate kinase PfkB" evidence="4">
    <location>
        <begin position="4"/>
        <end position="295"/>
    </location>
</feature>
<dbReference type="PANTHER" id="PTHR43320">
    <property type="entry name" value="SUGAR KINASE"/>
    <property type="match status" value="1"/>
</dbReference>
<organism evidence="5">
    <name type="scientific">Gulosibacter sediminis</name>
    <dbReference type="NCBI Taxonomy" id="1729695"/>
    <lineage>
        <taxon>Bacteria</taxon>
        <taxon>Bacillati</taxon>
        <taxon>Actinomycetota</taxon>
        <taxon>Actinomycetes</taxon>
        <taxon>Micrococcales</taxon>
        <taxon>Microbacteriaceae</taxon>
        <taxon>Gulosibacter</taxon>
    </lineage>
</organism>
<dbReference type="GO" id="GO:0016301">
    <property type="term" value="F:kinase activity"/>
    <property type="evidence" value="ECO:0007669"/>
    <property type="project" value="UniProtKB-KW"/>
</dbReference>
<evidence type="ECO:0000256" key="1">
    <source>
        <dbReference type="ARBA" id="ARBA00010688"/>
    </source>
</evidence>
<keyword evidence="2" id="KW-0808">Transferase</keyword>
<dbReference type="EMBL" id="CP097160">
    <property type="protein sequence ID" value="UQN14661.1"/>
    <property type="molecule type" value="Genomic_DNA"/>
</dbReference>
<proteinExistence type="inferred from homology"/>
<evidence type="ECO:0000256" key="2">
    <source>
        <dbReference type="ARBA" id="ARBA00022679"/>
    </source>
</evidence>
<evidence type="ECO:0000313" key="5">
    <source>
        <dbReference type="EMBL" id="UQN14661.1"/>
    </source>
</evidence>
<dbReference type="Gene3D" id="3.40.1190.20">
    <property type="match status" value="1"/>
</dbReference>
<dbReference type="InterPro" id="IPR052700">
    <property type="entry name" value="Carb_kinase_PfkB-like"/>
</dbReference>
<sequence>MTADVFCYGEALTVVAPSPPAPIETRPTCSLGPAGAEFNVAANLATLGVAVQWLGALGEDPFGQIILDEAAFRGVGVDHVHVDDRLSTGVYFKSVEPSGSRVYYYRDGSAFSAANVRDLVGDAPSPRILHTTGITPALSPKARDSTNAVLDREVAGDALISFDVNYRASLWQDIETAAATLLECAQRADVVFVGRDEAELVWGTRTAESIRALLPGPRHLVVKDGDVIATEFIGQRRVDCHPPRVRVTEQVGAGDAFAAGWIAGYLENRGPVERLRFGHLLAAQALQHPGDLVPLPPLDVIHDAVMRDPASWSVTLTGTDPR</sequence>
<accession>A0ABY4MW50</accession>
<dbReference type="CDD" id="cd01166">
    <property type="entry name" value="KdgK"/>
    <property type="match status" value="1"/>
</dbReference>
<dbReference type="InterPro" id="IPR011611">
    <property type="entry name" value="PfkB_dom"/>
</dbReference>
<dbReference type="Pfam" id="PF00294">
    <property type="entry name" value="PfkB"/>
    <property type="match status" value="1"/>
</dbReference>
<evidence type="ECO:0000259" key="4">
    <source>
        <dbReference type="Pfam" id="PF00294"/>
    </source>
</evidence>
<name>A0ABY4MW50_9MICO</name>
<gene>
    <name evidence="5" type="ORF">M3M28_11555</name>
</gene>
<protein>
    <submittedName>
        <fullName evidence="5">Sugar kinase</fullName>
    </submittedName>
</protein>
<dbReference type="PANTHER" id="PTHR43320:SF2">
    <property type="entry name" value="2-DEHYDRO-3-DEOXYGLUCONOKINASE_2-DEHYDRO-3-DEOXYGALACTONOKINASE"/>
    <property type="match status" value="1"/>
</dbReference>